<dbReference type="STRING" id="660470.Theba_0385"/>
<dbReference type="KEGG" id="mpg:Theba_0385"/>
<keyword evidence="2" id="KW-1185">Reference proteome</keyword>
<dbReference type="PANTHER" id="PTHR38075">
    <property type="entry name" value="DUF4139 DOMAIN-CONTAINING PROTEIN"/>
    <property type="match status" value="1"/>
</dbReference>
<protein>
    <recommendedName>
        <fullName evidence="3">DUF4139 domain-containing protein</fullName>
    </recommendedName>
</protein>
<dbReference type="AlphaFoldDB" id="I2F2G0"/>
<organism evidence="1 2">
    <name type="scientific">Mesotoga prima MesG1.Ag.4.2</name>
    <dbReference type="NCBI Taxonomy" id="660470"/>
    <lineage>
        <taxon>Bacteria</taxon>
        <taxon>Thermotogati</taxon>
        <taxon>Thermotogota</taxon>
        <taxon>Thermotogae</taxon>
        <taxon>Kosmotogales</taxon>
        <taxon>Kosmotogaceae</taxon>
        <taxon>Mesotoga</taxon>
    </lineage>
</organism>
<dbReference type="EMBL" id="CP003532">
    <property type="protein sequence ID" value="AFK06113.1"/>
    <property type="molecule type" value="Genomic_DNA"/>
</dbReference>
<dbReference type="RefSeq" id="WP_014730234.1">
    <property type="nucleotide sequence ID" value="NC_017934.1"/>
</dbReference>
<name>I2F2G0_9BACT</name>
<evidence type="ECO:0000313" key="2">
    <source>
        <dbReference type="Proteomes" id="UP000002881"/>
    </source>
</evidence>
<dbReference type="Proteomes" id="UP000002881">
    <property type="component" value="Chromosome"/>
</dbReference>
<dbReference type="GeneID" id="87106239"/>
<dbReference type="PANTHER" id="PTHR38075:SF1">
    <property type="entry name" value="DUF4139 DOMAIN-CONTAINING PROTEIN"/>
    <property type="match status" value="1"/>
</dbReference>
<sequence precursor="true">MKKILVSLMLVFLASISISQQLYIFSGFSIYSGEVVFENGTAIIELPYGADIVPESLSVFGAPERTHIRYLPADSLKSLYEKQIGRWIKFLFDDGRSEMLEVISDFPVFRNSYGEILVNPKGSPVFTGEYTPAGQFLLETQENYNGHARFAYQTTNNNWTARYSLSVDDFSMTGLMIVDLGVEPPSTITLVSSNPEFGYSARESSSKMANASYSISPTTSGAETRLYEISVPLSRGINYISFLSRFVEGEKRLVFRANWGASNYTGVDIDVRLKEVPLDLPSGIIDIWSDSVYLGSAGIGNIAEGENISLESVAKSIEIAGKKISETMKTDSTYRYIRNTYYVRNLSEETSAVVIEDYLGQNVDQINMENNEKFEYVKAEGKWSAVITVEPDQIAEVKVDYRVRYGN</sequence>
<evidence type="ECO:0008006" key="3">
    <source>
        <dbReference type="Google" id="ProtNLM"/>
    </source>
</evidence>
<reference evidence="1 2" key="1">
    <citation type="journal article" date="2012" name="Genome Biol. Evol.">
        <title>Genome Sequence of the Mesophilic Thermotogales Bacterium Mesotoga prima MesG1.Ag.4.2 Reveals the Largest Thermotogales Genome To Date.</title>
        <authorList>
            <person name="Zhaxybayeva O."/>
            <person name="Swithers K.S."/>
            <person name="Foght J."/>
            <person name="Green A.G."/>
            <person name="Bruce D."/>
            <person name="Detter C."/>
            <person name="Han S."/>
            <person name="Teshima H."/>
            <person name="Han J."/>
            <person name="Woyke T."/>
            <person name="Pitluck S."/>
            <person name="Nolan M."/>
            <person name="Ivanova N."/>
            <person name="Pati A."/>
            <person name="Land M.L."/>
            <person name="Dlutek M."/>
            <person name="Doolittle W.F."/>
            <person name="Noll K.M."/>
            <person name="Nesbo C.L."/>
        </authorList>
    </citation>
    <scope>NUCLEOTIDE SEQUENCE [LARGE SCALE GENOMIC DNA]</scope>
    <source>
        <strain evidence="2">mesG1.Ag.4.2</strain>
    </source>
</reference>
<evidence type="ECO:0000313" key="1">
    <source>
        <dbReference type="EMBL" id="AFK06113.1"/>
    </source>
</evidence>
<gene>
    <name evidence="1" type="ORF">Theba_0385</name>
</gene>
<dbReference type="HOGENOM" id="CLU_675794_0_0_0"/>
<accession>I2F2G0</accession>
<proteinExistence type="predicted"/>